<keyword evidence="5" id="KW-0436">Ligase</keyword>
<evidence type="ECO:0000313" key="5">
    <source>
        <dbReference type="EMBL" id="MFC7333303.1"/>
    </source>
</evidence>
<protein>
    <recommendedName>
        <fullName evidence="4">5-formyltetrahydrofolate cyclo-ligase</fullName>
        <ecNumber evidence="4">6.3.3.2</ecNumber>
    </recommendedName>
</protein>
<gene>
    <name evidence="5" type="ORF">ACFQPS_09030</name>
</gene>
<accession>A0ABW2KTK4</accession>
<organism evidence="5 6">
    <name type="scientific">Rhodocista pekingensis</name>
    <dbReference type="NCBI Taxonomy" id="201185"/>
    <lineage>
        <taxon>Bacteria</taxon>
        <taxon>Pseudomonadati</taxon>
        <taxon>Pseudomonadota</taxon>
        <taxon>Alphaproteobacteria</taxon>
        <taxon>Rhodospirillales</taxon>
        <taxon>Azospirillaceae</taxon>
        <taxon>Rhodocista</taxon>
    </lineage>
</organism>
<dbReference type="RefSeq" id="WP_377358303.1">
    <property type="nucleotide sequence ID" value="NZ_JBHTCM010000010.1"/>
</dbReference>
<comment type="cofactor">
    <cofactor evidence="4">
        <name>Mg(2+)</name>
        <dbReference type="ChEBI" id="CHEBI:18420"/>
    </cofactor>
</comment>
<name>A0ABW2KTK4_9PROT</name>
<keyword evidence="3 4" id="KW-0067">ATP-binding</keyword>
<dbReference type="Pfam" id="PF01812">
    <property type="entry name" value="5-FTHF_cyc-lig"/>
    <property type="match status" value="1"/>
</dbReference>
<dbReference type="InterPro" id="IPR037171">
    <property type="entry name" value="NagB/RpiA_transferase-like"/>
</dbReference>
<dbReference type="Gene3D" id="3.40.50.10420">
    <property type="entry name" value="NagB/RpiA/CoA transferase-like"/>
    <property type="match status" value="1"/>
</dbReference>
<sequence>MTDAAVPAPPEDLRRAKAAARTAARRLRAGLDPAGAGERLAACFAAAFPALPAGAVVAGYWPLRDEIDVRPLLHHVTRTGGRPALPVMQGPGLPLRFRAWAPGQALRPGPFGVQEPGPEAPELVPSLVLVPLLAFDRTGMRLGYGAGFYDRTLALLRAGGPVTAVGIGHAAQEVPAVPHDGLDQPLDWVVTDRDAIRIGKD</sequence>
<dbReference type="InterPro" id="IPR002698">
    <property type="entry name" value="FTHF_cligase"/>
</dbReference>
<comment type="similarity">
    <text evidence="1 4">Belongs to the 5-formyltetrahydrofolate cyclo-ligase family.</text>
</comment>
<dbReference type="NCBIfam" id="TIGR02727">
    <property type="entry name" value="MTHFS_bact"/>
    <property type="match status" value="1"/>
</dbReference>
<keyword evidence="4" id="KW-0479">Metal-binding</keyword>
<evidence type="ECO:0000256" key="3">
    <source>
        <dbReference type="ARBA" id="ARBA00022840"/>
    </source>
</evidence>
<evidence type="ECO:0000256" key="2">
    <source>
        <dbReference type="ARBA" id="ARBA00022741"/>
    </source>
</evidence>
<proteinExistence type="inferred from homology"/>
<dbReference type="Proteomes" id="UP001596456">
    <property type="component" value="Unassembled WGS sequence"/>
</dbReference>
<reference evidence="6" key="1">
    <citation type="journal article" date="2019" name="Int. J. Syst. Evol. Microbiol.">
        <title>The Global Catalogue of Microorganisms (GCM) 10K type strain sequencing project: providing services to taxonomists for standard genome sequencing and annotation.</title>
        <authorList>
            <consortium name="The Broad Institute Genomics Platform"/>
            <consortium name="The Broad Institute Genome Sequencing Center for Infectious Disease"/>
            <person name="Wu L."/>
            <person name="Ma J."/>
        </authorList>
    </citation>
    <scope>NUCLEOTIDE SEQUENCE [LARGE SCALE GENOMIC DNA]</scope>
    <source>
        <strain evidence="6">CGMCC 1.16275</strain>
    </source>
</reference>
<evidence type="ECO:0000313" key="6">
    <source>
        <dbReference type="Proteomes" id="UP001596456"/>
    </source>
</evidence>
<dbReference type="SUPFAM" id="SSF100950">
    <property type="entry name" value="NagB/RpiA/CoA transferase-like"/>
    <property type="match status" value="1"/>
</dbReference>
<keyword evidence="4" id="KW-0460">Magnesium</keyword>
<dbReference type="GO" id="GO:0030272">
    <property type="term" value="F:5-formyltetrahydrofolate cyclo-ligase activity"/>
    <property type="evidence" value="ECO:0007669"/>
    <property type="project" value="UniProtKB-EC"/>
</dbReference>
<dbReference type="PANTHER" id="PTHR23407">
    <property type="entry name" value="ATPASE INHIBITOR/5-FORMYLTETRAHYDROFOLATE CYCLO-LIGASE"/>
    <property type="match status" value="1"/>
</dbReference>
<dbReference type="EC" id="6.3.3.2" evidence="4"/>
<comment type="caution">
    <text evidence="5">The sequence shown here is derived from an EMBL/GenBank/DDBJ whole genome shotgun (WGS) entry which is preliminary data.</text>
</comment>
<keyword evidence="6" id="KW-1185">Reference proteome</keyword>
<evidence type="ECO:0000256" key="4">
    <source>
        <dbReference type="RuleBase" id="RU361279"/>
    </source>
</evidence>
<comment type="catalytic activity">
    <reaction evidence="4">
        <text>(6S)-5-formyl-5,6,7,8-tetrahydrofolate + ATP = (6R)-5,10-methenyltetrahydrofolate + ADP + phosphate</text>
        <dbReference type="Rhea" id="RHEA:10488"/>
        <dbReference type="ChEBI" id="CHEBI:30616"/>
        <dbReference type="ChEBI" id="CHEBI:43474"/>
        <dbReference type="ChEBI" id="CHEBI:57455"/>
        <dbReference type="ChEBI" id="CHEBI:57457"/>
        <dbReference type="ChEBI" id="CHEBI:456216"/>
        <dbReference type="EC" id="6.3.3.2"/>
    </reaction>
</comment>
<evidence type="ECO:0000256" key="1">
    <source>
        <dbReference type="ARBA" id="ARBA00010638"/>
    </source>
</evidence>
<dbReference type="EMBL" id="JBHTCM010000010">
    <property type="protein sequence ID" value="MFC7333303.1"/>
    <property type="molecule type" value="Genomic_DNA"/>
</dbReference>
<dbReference type="InterPro" id="IPR024185">
    <property type="entry name" value="FTHF_cligase-like_sf"/>
</dbReference>
<keyword evidence="2 4" id="KW-0547">Nucleotide-binding</keyword>
<dbReference type="PANTHER" id="PTHR23407:SF1">
    <property type="entry name" value="5-FORMYLTETRAHYDROFOLATE CYCLO-LIGASE"/>
    <property type="match status" value="1"/>
</dbReference>